<feature type="transmembrane region" description="Helical" evidence="2">
    <location>
        <begin position="213"/>
        <end position="233"/>
    </location>
</feature>
<keyword evidence="2" id="KW-0812">Transmembrane</keyword>
<dbReference type="Pfam" id="PF13386">
    <property type="entry name" value="DsbD_2"/>
    <property type="match status" value="1"/>
</dbReference>
<gene>
    <name evidence="4" type="primary">dsbD</name>
    <name evidence="4" type="ORF">J0154_11</name>
</gene>
<dbReference type="GO" id="GO:0017004">
    <property type="term" value="P:cytochrome complex assembly"/>
    <property type="evidence" value="ECO:0007669"/>
    <property type="project" value="UniProtKB-KW"/>
</dbReference>
<evidence type="ECO:0000313" key="4">
    <source>
        <dbReference type="EMBL" id="SCW23090.1"/>
    </source>
</evidence>
<keyword evidence="4" id="KW-0934">Plastid</keyword>
<dbReference type="EMBL" id="LT622872">
    <property type="protein sequence ID" value="SCW23090.1"/>
    <property type="molecule type" value="Genomic_DNA"/>
</dbReference>
<feature type="transmembrane region" description="Helical" evidence="2">
    <location>
        <begin position="175"/>
        <end position="201"/>
    </location>
</feature>
<sequence length="245" mass="27412">MNNFTLNLFSIQQSINNILIEQITTSSGLSFVGAFLGGLFTSIGPCVLGSIPIATLYINQRSKKVYNTVILTGGIATSLLSIGAISIFIKQYTWSFIRTIPLLWPILLTIIGLNLLDIMPFTLFNTSKHDWHDTNKNNNIFYTYFLGFALGITISPCSTPITITILAWITTTQQYINGLYLLLMYTVGYITPLILSILSLNNFQRINILSKKSYIITNVLGFTTISIGSYSLFKELFVILPFDFI</sequence>
<feature type="transmembrane region" description="Helical" evidence="2">
    <location>
        <begin position="144"/>
        <end position="169"/>
    </location>
</feature>
<dbReference type="InterPro" id="IPR039447">
    <property type="entry name" value="UreH-like_TM_dom"/>
</dbReference>
<accession>A0A1G4NWP6</accession>
<evidence type="ECO:0000259" key="3">
    <source>
        <dbReference type="Pfam" id="PF13386"/>
    </source>
</evidence>
<dbReference type="PANTHER" id="PTHR31272:SF6">
    <property type="entry name" value="CYTOCHROME C-TYPE BIOGENESIS CCDA-LIKE CHLOROPLASTIC PROTEIN"/>
    <property type="match status" value="1"/>
</dbReference>
<protein>
    <submittedName>
        <fullName evidence="4">Thiol:disulfi de interchange protein</fullName>
    </submittedName>
</protein>
<geneLocation type="chloroplast" evidence="4"/>
<name>A0A1G4NWP6_9FLOR</name>
<reference evidence="4" key="1">
    <citation type="submission" date="2016-10" db="EMBL/GenBank/DDBJ databases">
        <title>Chloroplast genomes as a tool to resolve red algal phylogenies: a case study in the Nemaliales.</title>
        <authorList>
            <person name="Costa J.F."/>
            <person name="Lin S.M."/>
            <person name="Macaya E.C."/>
            <person name="Fernandez-Garcia C."/>
            <person name="Verbruggen H."/>
        </authorList>
    </citation>
    <scope>NUCLEOTIDE SEQUENCE</scope>
    <source>
        <strain evidence="4">J.0154</strain>
    </source>
</reference>
<keyword evidence="2" id="KW-1133">Transmembrane helix</keyword>
<proteinExistence type="predicted"/>
<feature type="domain" description="Urease accessory protein UreH-like transmembrane" evidence="3">
    <location>
        <begin position="34"/>
        <end position="228"/>
    </location>
</feature>
<keyword evidence="2" id="KW-0472">Membrane</keyword>
<dbReference type="PANTHER" id="PTHR31272">
    <property type="entry name" value="CYTOCHROME C-TYPE BIOGENESIS PROTEIN HI_1454-RELATED"/>
    <property type="match status" value="1"/>
</dbReference>
<dbReference type="GeneID" id="29999951"/>
<evidence type="ECO:0000256" key="2">
    <source>
        <dbReference type="SAM" id="Phobius"/>
    </source>
</evidence>
<feature type="transmembrane region" description="Helical" evidence="2">
    <location>
        <begin position="34"/>
        <end position="58"/>
    </location>
</feature>
<keyword evidence="4" id="KW-0150">Chloroplast</keyword>
<reference evidence="4" key="2">
    <citation type="submission" date="2016-10" db="EMBL/GenBank/DDBJ databases">
        <authorList>
            <person name="de Groot N.N."/>
        </authorList>
    </citation>
    <scope>NUCLEOTIDE SEQUENCE</scope>
    <source>
        <strain evidence="4">J.0154</strain>
    </source>
</reference>
<feature type="transmembrane region" description="Helical" evidence="2">
    <location>
        <begin position="101"/>
        <end position="124"/>
    </location>
</feature>
<keyword evidence="1" id="KW-0201">Cytochrome c-type biogenesis</keyword>
<dbReference type="AlphaFoldDB" id="A0A1G4NWP6"/>
<feature type="transmembrane region" description="Helical" evidence="2">
    <location>
        <begin position="65"/>
        <end position="89"/>
    </location>
</feature>
<organism evidence="4">
    <name type="scientific">Neoizziella asiatica</name>
    <dbReference type="NCBI Taxonomy" id="1077397"/>
    <lineage>
        <taxon>Eukaryota</taxon>
        <taxon>Rhodophyta</taxon>
        <taxon>Florideophyceae</taxon>
        <taxon>Nemaliophycidae</taxon>
        <taxon>Nemaliales</taxon>
        <taxon>Liagoraceae</taxon>
        <taxon>Neoizziella</taxon>
    </lineage>
</organism>
<dbReference type="RefSeq" id="YP_009314635.1">
    <property type="nucleotide sequence ID" value="NC_031663.1"/>
</dbReference>
<evidence type="ECO:0000256" key="1">
    <source>
        <dbReference type="ARBA" id="ARBA00022748"/>
    </source>
</evidence>
<dbReference type="InterPro" id="IPR051790">
    <property type="entry name" value="Cytochrome_c-biogenesis_DsbD"/>
</dbReference>